<dbReference type="EMBL" id="BSXU01000380">
    <property type="protein sequence ID" value="GMG20479.1"/>
    <property type="molecule type" value="Genomic_DNA"/>
</dbReference>
<dbReference type="GO" id="GO:0017056">
    <property type="term" value="F:structural constituent of nuclear pore"/>
    <property type="evidence" value="ECO:0007669"/>
    <property type="project" value="TreeGrafter"/>
</dbReference>
<dbReference type="InterPro" id="IPR056535">
    <property type="entry name" value="TPR_NUP160_M"/>
</dbReference>
<evidence type="ECO:0000256" key="4">
    <source>
        <dbReference type="PROSITE-ProRule" id="PRU00221"/>
    </source>
</evidence>
<keyword evidence="8" id="KW-1185">Reference proteome</keyword>
<dbReference type="OrthoDB" id="67716at2759"/>
<dbReference type="PANTHER" id="PTHR21286:SF0">
    <property type="entry name" value="NUCLEAR PORE COMPLEX PROTEIN NUP160"/>
    <property type="match status" value="1"/>
</dbReference>
<dbReference type="InterPro" id="IPR036322">
    <property type="entry name" value="WD40_repeat_dom_sf"/>
</dbReference>
<comment type="subcellular location">
    <subcellularLocation>
        <location evidence="1">Nucleus</location>
    </subcellularLocation>
</comment>
<dbReference type="AlphaFoldDB" id="A0A9W7DHA3"/>
<keyword evidence="3" id="KW-0539">Nucleus</keyword>
<dbReference type="SUPFAM" id="SSF50978">
    <property type="entry name" value="WD40 repeat-like"/>
    <property type="match status" value="1"/>
</dbReference>
<name>A0A9W7DHA3_AMBMO</name>
<dbReference type="Pfam" id="PF11715">
    <property type="entry name" value="Beta-prop_Nup120_160"/>
    <property type="match status" value="1"/>
</dbReference>
<accession>A0A9W7DHA3</accession>
<organism evidence="7 8">
    <name type="scientific">Ambrosiozyma monospora</name>
    <name type="common">Yeast</name>
    <name type="synonym">Endomycopsis monosporus</name>
    <dbReference type="NCBI Taxonomy" id="43982"/>
    <lineage>
        <taxon>Eukaryota</taxon>
        <taxon>Fungi</taxon>
        <taxon>Dikarya</taxon>
        <taxon>Ascomycota</taxon>
        <taxon>Saccharomycotina</taxon>
        <taxon>Pichiomycetes</taxon>
        <taxon>Pichiales</taxon>
        <taxon>Pichiaceae</taxon>
        <taxon>Ambrosiozyma</taxon>
    </lineage>
</organism>
<dbReference type="InterPro" id="IPR021717">
    <property type="entry name" value="Nucleoporin_Nup160"/>
</dbReference>
<dbReference type="GO" id="GO:0005643">
    <property type="term" value="C:nuclear pore"/>
    <property type="evidence" value="ECO:0007669"/>
    <property type="project" value="TreeGrafter"/>
</dbReference>
<dbReference type="InterPro" id="IPR001680">
    <property type="entry name" value="WD40_rpt"/>
</dbReference>
<feature type="repeat" description="WD" evidence="4">
    <location>
        <begin position="267"/>
        <end position="289"/>
    </location>
</feature>
<gene>
    <name evidence="7" type="ORF">Amon01_000126100</name>
</gene>
<evidence type="ECO:0000256" key="2">
    <source>
        <dbReference type="ARBA" id="ARBA00022448"/>
    </source>
</evidence>
<feature type="domain" description="NUP160 middle TPR" evidence="6">
    <location>
        <begin position="777"/>
        <end position="1009"/>
    </location>
</feature>
<evidence type="ECO:0000313" key="8">
    <source>
        <dbReference type="Proteomes" id="UP001165063"/>
    </source>
</evidence>
<dbReference type="Proteomes" id="UP001165063">
    <property type="component" value="Unassembled WGS sequence"/>
</dbReference>
<proteinExistence type="predicted"/>
<sequence length="1049" mass="120082">MSSTYIETPILYDSSLELLTINLPTNISKTIKHLPFNDHDFVPAITRTTDEFDDSLSKAGEFYSFQEPEKSLIKKISHRVINGGTSVVFSPIIFGNSFGWKLNSIQFNLPSFLIPNCITVSQESNDFLIVDLLLDINVFVTLRIPVNSFFQDENKLQYSTIHQWCHYSIPYSFDTRKPLNIKALNHLNLIIPLKDGGLLKFTRDTVFGNALVIPFTDSSYVDKFTFSFFGSKKKENEDGIPDVIDLNGTDKVSTRAVLDLVAQENSLITISIDKSIKIWDLNETRLIRKLKLNDHLPKSSHPLLFNLMPTSLLSLVNNTLVVFLPIEPKIIKIFSVTDDLNLEEQQSILPNIKPEWHFHSFKVLKINDSCKIWISWCFNKARLLQQVDVSSDGTFAWNEVYDDSELKDYLDNEFVHLFNLPISNDEKNKSALDFIFDRYNYNQLVLNKLVQLFNKIYKIDLSGKSLKDQILAIVNNEPNLKKQWIKVNTTAREIMKSLNETIAIDVSLDSTGNESFTSILKAYDYSIIRKSTEIEQLAHGNSKNKNGTLLIQLASSFSKTFSSETLSQIQLKLLKKSSIGDIFSELIATHITEQTVTDLLTSLNSISGAFTEIQNLVDLSTVQLSPFRPIENTEFGSSGKTILSATLRSQLNEFKSQLFNLILIFLTVDNNDDTLKLYEKLLSKFQKVVFCLKLIEIDDVLVEYLEKMYSGKGILMRFSNLSNVVTDAFDQIFKDYFLFYSLSELIHSNKSDRAIELADLFPLQDKNPLVIILKGLALLDLNGQKAFDSFVDSTDDVLDNLSAVDDLDRVVVESMSPEVNFLLGPDLTKVKYYYNLGTIFQSHKLDRLSLQLMLKALSTKTELHDYSDDQLILSKIFSLSMKLNEFQLAYHNILKMKSIADRRESIRFFIYKLFEANKISTLQDFQFNKDFDVVDTLIYELAEKETLENNDYSNGLRYYRINYSLRLREGDFRGAMEALYRYNTIIASKGLDDSDLMQTVADNYLIILNLMKTLDEDDQWIIKQKVTSDGNNELVKVKSLESEAEVISK</sequence>
<dbReference type="Pfam" id="PF23354">
    <property type="entry name" value="TPR_NUP160_120_M"/>
    <property type="match status" value="1"/>
</dbReference>
<reference evidence="7" key="1">
    <citation type="submission" date="2023-04" db="EMBL/GenBank/DDBJ databases">
        <title>Ambrosiozyma monospora NBRC 1965.</title>
        <authorList>
            <person name="Ichikawa N."/>
            <person name="Sato H."/>
            <person name="Tonouchi N."/>
        </authorList>
    </citation>
    <scope>NUCLEOTIDE SEQUENCE</scope>
    <source>
        <strain evidence="7">NBRC 1965</strain>
    </source>
</reference>
<keyword evidence="2" id="KW-0813">Transport</keyword>
<evidence type="ECO:0000259" key="6">
    <source>
        <dbReference type="Pfam" id="PF23354"/>
    </source>
</evidence>
<feature type="domain" description="Nucleoporin Nup120/160 beta-propeller" evidence="5">
    <location>
        <begin position="76"/>
        <end position="535"/>
    </location>
</feature>
<keyword evidence="4" id="KW-0853">WD repeat</keyword>
<dbReference type="InterPro" id="IPR059141">
    <property type="entry name" value="Beta-prop_Nup120_160"/>
</dbReference>
<evidence type="ECO:0000256" key="3">
    <source>
        <dbReference type="ARBA" id="ARBA00023242"/>
    </source>
</evidence>
<dbReference type="PROSITE" id="PS50082">
    <property type="entry name" value="WD_REPEATS_2"/>
    <property type="match status" value="1"/>
</dbReference>
<dbReference type="PANTHER" id="PTHR21286">
    <property type="entry name" value="NUCLEAR PORE COMPLEX PROTEIN NUP160"/>
    <property type="match status" value="1"/>
</dbReference>
<comment type="caution">
    <text evidence="7">The sequence shown here is derived from an EMBL/GenBank/DDBJ whole genome shotgun (WGS) entry which is preliminary data.</text>
</comment>
<evidence type="ECO:0000259" key="5">
    <source>
        <dbReference type="Pfam" id="PF11715"/>
    </source>
</evidence>
<evidence type="ECO:0000313" key="7">
    <source>
        <dbReference type="EMBL" id="GMG20479.1"/>
    </source>
</evidence>
<evidence type="ECO:0000256" key="1">
    <source>
        <dbReference type="ARBA" id="ARBA00004123"/>
    </source>
</evidence>
<protein>
    <submittedName>
        <fullName evidence="7">Unnamed protein product</fullName>
    </submittedName>
</protein>